<comment type="caution">
    <text evidence="1">The sequence shown here is derived from an EMBL/GenBank/DDBJ whole genome shotgun (WGS) entry which is preliminary data.</text>
</comment>
<accession>X0UYY8</accession>
<protein>
    <submittedName>
        <fullName evidence="1">Uncharacterized protein</fullName>
    </submittedName>
</protein>
<reference evidence="1" key="1">
    <citation type="journal article" date="2014" name="Front. Microbiol.">
        <title>High frequency of phylogenetically diverse reductive dehalogenase-homologous genes in deep subseafloor sedimentary metagenomes.</title>
        <authorList>
            <person name="Kawai M."/>
            <person name="Futagami T."/>
            <person name="Toyoda A."/>
            <person name="Takaki Y."/>
            <person name="Nishi S."/>
            <person name="Hori S."/>
            <person name="Arai W."/>
            <person name="Tsubouchi T."/>
            <person name="Morono Y."/>
            <person name="Uchiyama I."/>
            <person name="Ito T."/>
            <person name="Fujiyama A."/>
            <person name="Inagaki F."/>
            <person name="Takami H."/>
        </authorList>
    </citation>
    <scope>NUCLEOTIDE SEQUENCE</scope>
    <source>
        <strain evidence="1">Expedition CK06-06</strain>
    </source>
</reference>
<dbReference type="InterPro" id="IPR011050">
    <property type="entry name" value="Pectin_lyase_fold/virulence"/>
</dbReference>
<feature type="non-terminal residue" evidence="1">
    <location>
        <position position="101"/>
    </location>
</feature>
<dbReference type="AlphaFoldDB" id="X0UYY8"/>
<sequence length="101" mass="10617">MSWKGQMLRAGIDTDGKNFDVFNGNLTANNVAAPFGGDLYVNPARSYDGAGTSWTDAMNDLQTALDAVEEGGRIFCAPGGYTGTYATPLNAVTPRVSLIGH</sequence>
<dbReference type="EMBL" id="BARS01013122">
    <property type="protein sequence ID" value="GAF93635.1"/>
    <property type="molecule type" value="Genomic_DNA"/>
</dbReference>
<dbReference type="Gene3D" id="2.160.20.10">
    <property type="entry name" value="Single-stranded right-handed beta-helix, Pectin lyase-like"/>
    <property type="match status" value="1"/>
</dbReference>
<dbReference type="SUPFAM" id="SSF51126">
    <property type="entry name" value="Pectin lyase-like"/>
    <property type="match status" value="1"/>
</dbReference>
<organism evidence="1">
    <name type="scientific">marine sediment metagenome</name>
    <dbReference type="NCBI Taxonomy" id="412755"/>
    <lineage>
        <taxon>unclassified sequences</taxon>
        <taxon>metagenomes</taxon>
        <taxon>ecological metagenomes</taxon>
    </lineage>
</organism>
<dbReference type="InterPro" id="IPR012334">
    <property type="entry name" value="Pectin_lyas_fold"/>
</dbReference>
<gene>
    <name evidence="1" type="ORF">S01H1_22985</name>
</gene>
<evidence type="ECO:0000313" key="1">
    <source>
        <dbReference type="EMBL" id="GAF93635.1"/>
    </source>
</evidence>
<proteinExistence type="predicted"/>
<name>X0UYY8_9ZZZZ</name>